<keyword evidence="1" id="KW-0812">Transmembrane</keyword>
<evidence type="ECO:0000313" key="2">
    <source>
        <dbReference type="EMBL" id="MCR6097871.1"/>
    </source>
</evidence>
<evidence type="ECO:0000256" key="1">
    <source>
        <dbReference type="SAM" id="Phobius"/>
    </source>
</evidence>
<feature type="transmembrane region" description="Helical" evidence="1">
    <location>
        <begin position="144"/>
        <end position="166"/>
    </location>
</feature>
<dbReference type="PANTHER" id="PTHR36178:SF1">
    <property type="entry name" value="SODIUM_GLUTAMATE SYMPORTER"/>
    <property type="match status" value="1"/>
</dbReference>
<dbReference type="Proteomes" id="UP001057753">
    <property type="component" value="Unassembled WGS sequence"/>
</dbReference>
<feature type="transmembrane region" description="Helical" evidence="1">
    <location>
        <begin position="283"/>
        <end position="303"/>
    </location>
</feature>
<dbReference type="GO" id="GO:0015813">
    <property type="term" value="P:L-glutamate transmembrane transport"/>
    <property type="evidence" value="ECO:0007669"/>
    <property type="project" value="InterPro"/>
</dbReference>
<comment type="caution">
    <text evidence="2">The sequence shown here is derived from an EMBL/GenBank/DDBJ whole genome shotgun (WGS) entry which is preliminary data.</text>
</comment>
<dbReference type="RefSeq" id="WP_257822253.1">
    <property type="nucleotide sequence ID" value="NZ_JABXYM010000001.1"/>
</dbReference>
<reference evidence="2" key="1">
    <citation type="submission" date="2020-06" db="EMBL/GenBank/DDBJ databases">
        <title>Insight into the genomes of haloalkaliphilic bacilli from Kenyan soda lakes.</title>
        <authorList>
            <person name="Mwirichia R."/>
            <person name="Villamizar G.C."/>
            <person name="Poehlein A."/>
            <person name="Mugweru J."/>
            <person name="Kipnyargis A."/>
            <person name="Kiplimo D."/>
            <person name="Orwa P."/>
            <person name="Daniel R."/>
        </authorList>
    </citation>
    <scope>NUCLEOTIDE SEQUENCE</scope>
    <source>
        <strain evidence="2">B1096_S55</strain>
    </source>
</reference>
<keyword evidence="3" id="KW-1185">Reference proteome</keyword>
<sequence>MALSPEVVGFSFIILGILLLIGKWLRVFTPFFQTFFIPSSMIAGLLGLLLGPEVMGLTGVHFFDNGGVFPEAMIEVWSTLPDLLINVIFASLFLGMTLPSVKKMWKISGPQITFAHVISWGQYVVGITLALVLLTPLFGMNPAAGALLEISFVGGHGTAAGLAETFEGVGFEEGRDLAIGLATIGVLSGVFIGMILINWGARRGKTEVLNKPSDISDERKRGLITKENQDDEPAGKKTTHSEFIETLTVHLGYIGVAIALGYVMLEGLILIEEAFWIDNIEIITHLPLFPLAMIGAVIVQLFLDKCVSHNVVDRGVVNRIQGLALDLLIAAAIATLSLSVIGEYIWPFLLMAVFAIGWNLFAFLVIAPRIMPDYWFERAIGDLGQAMGMSAAGLLLIKLADPDTKSPAKEGFSYKQLLLDIFVGGGLVTAASVPLIVAVGPVLTLIVAAVIMTGWLILGLFYFGRKQADTKG</sequence>
<feature type="transmembrane region" description="Helical" evidence="1">
    <location>
        <begin position="251"/>
        <end position="271"/>
    </location>
</feature>
<feature type="transmembrane region" description="Helical" evidence="1">
    <location>
        <begin position="6"/>
        <end position="25"/>
    </location>
</feature>
<feature type="transmembrane region" description="Helical" evidence="1">
    <location>
        <begin position="323"/>
        <end position="341"/>
    </location>
</feature>
<dbReference type="GO" id="GO:0016020">
    <property type="term" value="C:membrane"/>
    <property type="evidence" value="ECO:0007669"/>
    <property type="project" value="InterPro"/>
</dbReference>
<keyword evidence="1" id="KW-1133">Transmembrane helix</keyword>
<protein>
    <submittedName>
        <fullName evidence="2">Sodium:glutamate symporter</fullName>
    </submittedName>
</protein>
<dbReference type="PANTHER" id="PTHR36178">
    <property type="entry name" value="SLR0625 PROTEIN"/>
    <property type="match status" value="1"/>
</dbReference>
<feature type="transmembrane region" description="Helical" evidence="1">
    <location>
        <begin position="348"/>
        <end position="367"/>
    </location>
</feature>
<feature type="transmembrane region" description="Helical" evidence="1">
    <location>
        <begin position="37"/>
        <end position="63"/>
    </location>
</feature>
<feature type="transmembrane region" description="Helical" evidence="1">
    <location>
        <begin position="83"/>
        <end position="101"/>
    </location>
</feature>
<accession>A0A9Q4B408</accession>
<gene>
    <name evidence="2" type="ORF">HXA33_15145</name>
</gene>
<keyword evidence="1" id="KW-0472">Membrane</keyword>
<dbReference type="InterPro" id="IPR004445">
    <property type="entry name" value="GltS"/>
</dbReference>
<organism evidence="2 3">
    <name type="scientific">Salipaludibacillus agaradhaerens</name>
    <name type="common">Bacillus agaradhaerens</name>
    <dbReference type="NCBI Taxonomy" id="76935"/>
    <lineage>
        <taxon>Bacteria</taxon>
        <taxon>Bacillati</taxon>
        <taxon>Bacillota</taxon>
        <taxon>Bacilli</taxon>
        <taxon>Bacillales</taxon>
        <taxon>Bacillaceae</taxon>
    </lineage>
</organism>
<feature type="transmembrane region" description="Helical" evidence="1">
    <location>
        <begin position="417"/>
        <end position="437"/>
    </location>
</feature>
<dbReference type="EMBL" id="JABXYM010000001">
    <property type="protein sequence ID" value="MCR6097871.1"/>
    <property type="molecule type" value="Genomic_DNA"/>
</dbReference>
<evidence type="ECO:0000313" key="3">
    <source>
        <dbReference type="Proteomes" id="UP001057753"/>
    </source>
</evidence>
<proteinExistence type="predicted"/>
<dbReference type="Pfam" id="PF03616">
    <property type="entry name" value="Glt_symporter"/>
    <property type="match status" value="1"/>
</dbReference>
<dbReference type="AlphaFoldDB" id="A0A9Q4B408"/>
<dbReference type="GO" id="GO:0015501">
    <property type="term" value="F:glutamate:sodium symporter activity"/>
    <property type="evidence" value="ECO:0007669"/>
    <property type="project" value="InterPro"/>
</dbReference>
<feature type="transmembrane region" description="Helical" evidence="1">
    <location>
        <begin position="178"/>
        <end position="201"/>
    </location>
</feature>
<name>A0A9Q4B408_SALAG</name>
<feature type="transmembrane region" description="Helical" evidence="1">
    <location>
        <begin position="113"/>
        <end position="138"/>
    </location>
</feature>
<feature type="transmembrane region" description="Helical" evidence="1">
    <location>
        <begin position="443"/>
        <end position="463"/>
    </location>
</feature>